<proteinExistence type="predicted"/>
<sequence length="91" mass="10342">MIAAANSISTMGYCGVEFQNLTTCLLCYLHICWTLLSLGGLYGYSLESFFLYHLLYVRDSNHTIFSFCSDLYSLLPFFLKTTLGSLMGRRL</sequence>
<accession>A0A5N6W7M3</accession>
<feature type="non-terminal residue" evidence="2">
    <location>
        <position position="91"/>
    </location>
</feature>
<dbReference type="Proteomes" id="UP000325433">
    <property type="component" value="Unassembled WGS sequence"/>
</dbReference>
<keyword evidence="3" id="KW-1185">Reference proteome</keyword>
<protein>
    <submittedName>
        <fullName evidence="2">Uncharacterized protein</fullName>
    </submittedName>
</protein>
<feature type="transmembrane region" description="Helical" evidence="1">
    <location>
        <begin position="64"/>
        <end position="83"/>
    </location>
</feature>
<feature type="transmembrane region" description="Helical" evidence="1">
    <location>
        <begin position="21"/>
        <end position="44"/>
    </location>
</feature>
<evidence type="ECO:0000313" key="3">
    <source>
        <dbReference type="Proteomes" id="UP000325433"/>
    </source>
</evidence>
<dbReference type="AlphaFoldDB" id="A0A5N6W7M3"/>
<keyword evidence="1" id="KW-0812">Transmembrane</keyword>
<reference evidence="3" key="1">
    <citation type="submission" date="2019-04" db="EMBL/GenBank/DDBJ databases">
        <title>Friends and foes A comparative genomics studyof 23 Aspergillus species from section Flavi.</title>
        <authorList>
            <consortium name="DOE Joint Genome Institute"/>
            <person name="Kjaerbolling I."/>
            <person name="Vesth T."/>
            <person name="Frisvad J.C."/>
            <person name="Nybo J.L."/>
            <person name="Theobald S."/>
            <person name="Kildgaard S."/>
            <person name="Isbrandt T."/>
            <person name="Kuo A."/>
            <person name="Sato A."/>
            <person name="Lyhne E.K."/>
            <person name="Kogle M.E."/>
            <person name="Wiebenga A."/>
            <person name="Kun R.S."/>
            <person name="Lubbers R.J."/>
            <person name="Makela M.R."/>
            <person name="Barry K."/>
            <person name="Chovatia M."/>
            <person name="Clum A."/>
            <person name="Daum C."/>
            <person name="Haridas S."/>
            <person name="He G."/>
            <person name="LaButti K."/>
            <person name="Lipzen A."/>
            <person name="Mondo S."/>
            <person name="Riley R."/>
            <person name="Salamov A."/>
            <person name="Simmons B.A."/>
            <person name="Magnuson J.K."/>
            <person name="Henrissat B."/>
            <person name="Mortensen U.H."/>
            <person name="Larsen T.O."/>
            <person name="Devries R.P."/>
            <person name="Grigoriev I.V."/>
            <person name="Machida M."/>
            <person name="Baker S.E."/>
            <person name="Andersen M.R."/>
        </authorList>
    </citation>
    <scope>NUCLEOTIDE SEQUENCE [LARGE SCALE GENOMIC DNA]</scope>
    <source>
        <strain evidence="3">CBS 130015</strain>
    </source>
</reference>
<gene>
    <name evidence="2" type="ORF">BDV41DRAFT_528983</name>
</gene>
<keyword evidence="1" id="KW-0472">Membrane</keyword>
<keyword evidence="1" id="KW-1133">Transmembrane helix</keyword>
<name>A0A5N6W7M3_9EURO</name>
<dbReference type="EMBL" id="ML738307">
    <property type="protein sequence ID" value="KAE8316416.1"/>
    <property type="molecule type" value="Genomic_DNA"/>
</dbReference>
<evidence type="ECO:0000313" key="2">
    <source>
        <dbReference type="EMBL" id="KAE8316416.1"/>
    </source>
</evidence>
<organism evidence="2 3">
    <name type="scientific">Aspergillus transmontanensis</name>
    <dbReference type="NCBI Taxonomy" id="1034304"/>
    <lineage>
        <taxon>Eukaryota</taxon>
        <taxon>Fungi</taxon>
        <taxon>Dikarya</taxon>
        <taxon>Ascomycota</taxon>
        <taxon>Pezizomycotina</taxon>
        <taxon>Eurotiomycetes</taxon>
        <taxon>Eurotiomycetidae</taxon>
        <taxon>Eurotiales</taxon>
        <taxon>Aspergillaceae</taxon>
        <taxon>Aspergillus</taxon>
        <taxon>Aspergillus subgen. Circumdati</taxon>
    </lineage>
</organism>
<evidence type="ECO:0000256" key="1">
    <source>
        <dbReference type="SAM" id="Phobius"/>
    </source>
</evidence>